<name>A0A643K1R3_9EURY</name>
<organism evidence="4">
    <name type="scientific">Haloferax sp. CBA1149</name>
    <dbReference type="NCBI Taxonomy" id="2650753"/>
    <lineage>
        <taxon>Archaea</taxon>
        <taxon>Methanobacteriati</taxon>
        <taxon>Methanobacteriota</taxon>
        <taxon>Stenosarchaea group</taxon>
        <taxon>Halobacteria</taxon>
        <taxon>Halobacteriales</taxon>
        <taxon>Haloferacaceae</taxon>
        <taxon>Haloferax</taxon>
    </lineage>
</organism>
<reference evidence="4" key="1">
    <citation type="submission" date="2019-09" db="EMBL/GenBank/DDBJ databases">
        <title>Genomic analysis of Haloferax sp. CBA1149.</title>
        <authorList>
            <person name="Roh S.W."/>
        </authorList>
    </citation>
    <scope>NUCLEOTIDE SEQUENCE</scope>
    <source>
        <strain evidence="4">CBA1149</strain>
    </source>
</reference>
<evidence type="ECO:0000313" key="4">
    <source>
        <dbReference type="EMBL" id="KAB1188231.1"/>
    </source>
</evidence>
<dbReference type="Pfam" id="PF26237">
    <property type="entry name" value="DUF8054_C"/>
    <property type="match status" value="1"/>
</dbReference>
<evidence type="ECO:0000259" key="3">
    <source>
        <dbReference type="Pfam" id="PF26238"/>
    </source>
</evidence>
<gene>
    <name evidence="4" type="ORF">Hfx1149_09385</name>
</gene>
<protein>
    <submittedName>
        <fullName evidence="4">Uncharacterized protein</fullName>
    </submittedName>
</protein>
<feature type="domain" description="DUF8054" evidence="2">
    <location>
        <begin position="212"/>
        <end position="250"/>
    </location>
</feature>
<dbReference type="InterPro" id="IPR058675">
    <property type="entry name" value="DUF8054_C"/>
</dbReference>
<keyword evidence="1" id="KW-0812">Transmembrane</keyword>
<evidence type="ECO:0000256" key="1">
    <source>
        <dbReference type="SAM" id="Phobius"/>
    </source>
</evidence>
<keyword evidence="1" id="KW-0472">Membrane</keyword>
<dbReference type="Pfam" id="PF26238">
    <property type="entry name" value="DUF8054_M"/>
    <property type="match status" value="1"/>
</dbReference>
<evidence type="ECO:0000259" key="2">
    <source>
        <dbReference type="Pfam" id="PF26237"/>
    </source>
</evidence>
<proteinExistence type="predicted"/>
<dbReference type="InterPro" id="IPR058775">
    <property type="entry name" value="DUF8054_M"/>
</dbReference>
<sequence length="275" mass="30465">MSGRRISLDLEMQQPLLERSISVPLIFLTFVCGTLGWLVWTPYGVVLGVLPPAVVFGFAVVELRGRSLPQLPPPRQPGPSPPLALDGRVDLVSALYTAGIFTEDESNRLALSNEFDSDWRGRMVAMEGRDRDEDVLAKLLGVDDARIEMGWDEHGLFARLDDNDIGRWMSRAAFVADLTAVMVFRRYYPDWWQLTTADRNRVLGALRLSLHTCPTCDGSVGIDTERVDEGEDGKKHVMATCRGCNAGIFDAVVDEERAAASNTDTETGTHPRSTR</sequence>
<accession>A0A643K1R3</accession>
<dbReference type="EMBL" id="VZUS01000001">
    <property type="protein sequence ID" value="KAB1188231.1"/>
    <property type="molecule type" value="Genomic_DNA"/>
</dbReference>
<comment type="caution">
    <text evidence="4">The sequence shown here is derived from an EMBL/GenBank/DDBJ whole genome shotgun (WGS) entry which is preliminary data.</text>
</comment>
<keyword evidence="1" id="KW-1133">Transmembrane helix</keyword>
<feature type="transmembrane region" description="Helical" evidence="1">
    <location>
        <begin position="46"/>
        <end position="65"/>
    </location>
</feature>
<feature type="domain" description="DUF8054" evidence="3">
    <location>
        <begin position="90"/>
        <end position="208"/>
    </location>
</feature>
<dbReference type="AlphaFoldDB" id="A0A643K1R3"/>
<feature type="transmembrane region" description="Helical" evidence="1">
    <location>
        <begin position="21"/>
        <end position="40"/>
    </location>
</feature>